<name>A0A316Z6F8_9BASI</name>
<dbReference type="FunFam" id="3.40.630.10:FF:000101">
    <property type="entry name" value="N-acetylated alpha-linked acidic dipeptidase like 1"/>
    <property type="match status" value="1"/>
</dbReference>
<dbReference type="InterPro" id="IPR039373">
    <property type="entry name" value="Peptidase_M28B"/>
</dbReference>
<organism evidence="6 7">
    <name type="scientific">Tilletiopsis washingtonensis</name>
    <dbReference type="NCBI Taxonomy" id="58919"/>
    <lineage>
        <taxon>Eukaryota</taxon>
        <taxon>Fungi</taxon>
        <taxon>Dikarya</taxon>
        <taxon>Basidiomycota</taxon>
        <taxon>Ustilaginomycotina</taxon>
        <taxon>Exobasidiomycetes</taxon>
        <taxon>Entylomatales</taxon>
        <taxon>Entylomatales incertae sedis</taxon>
        <taxon>Tilletiopsis</taxon>
    </lineage>
</organism>
<dbReference type="Pfam" id="PF04253">
    <property type="entry name" value="TFR_dimer"/>
    <property type="match status" value="1"/>
</dbReference>
<dbReference type="OrthoDB" id="5841748at2759"/>
<dbReference type="Pfam" id="PF02225">
    <property type="entry name" value="PA"/>
    <property type="match status" value="1"/>
</dbReference>
<evidence type="ECO:0000256" key="2">
    <source>
        <dbReference type="SAM" id="Coils"/>
    </source>
</evidence>
<dbReference type="RefSeq" id="XP_025596821.1">
    <property type="nucleotide sequence ID" value="XM_025740296.1"/>
</dbReference>
<dbReference type="AlphaFoldDB" id="A0A316Z6F8"/>
<dbReference type="STRING" id="58919.A0A316Z6F8"/>
<evidence type="ECO:0000259" key="4">
    <source>
        <dbReference type="Pfam" id="PF04253"/>
    </source>
</evidence>
<feature type="domain" description="Peptidase M28" evidence="5">
    <location>
        <begin position="357"/>
        <end position="533"/>
    </location>
</feature>
<evidence type="ECO:0000259" key="3">
    <source>
        <dbReference type="Pfam" id="PF02225"/>
    </source>
</evidence>
<dbReference type="PANTHER" id="PTHR10404:SF46">
    <property type="entry name" value="VACUOLAR PROTEIN SORTING-ASSOCIATED PROTEIN 70"/>
    <property type="match status" value="1"/>
</dbReference>
<dbReference type="Pfam" id="PF04389">
    <property type="entry name" value="Peptidase_M28"/>
    <property type="match status" value="1"/>
</dbReference>
<evidence type="ECO:0000313" key="6">
    <source>
        <dbReference type="EMBL" id="PWN96542.1"/>
    </source>
</evidence>
<dbReference type="Gene3D" id="3.50.30.30">
    <property type="match status" value="1"/>
</dbReference>
<dbReference type="InterPro" id="IPR007484">
    <property type="entry name" value="Peptidase_M28"/>
</dbReference>
<dbReference type="SUPFAM" id="SSF47672">
    <property type="entry name" value="Transferrin receptor-like dimerisation domain"/>
    <property type="match status" value="1"/>
</dbReference>
<dbReference type="FunFam" id="3.50.30.30:FF:000008">
    <property type="entry name" value="Glutamate carboxypeptidase 2"/>
    <property type="match status" value="1"/>
</dbReference>
<dbReference type="CDD" id="cd08022">
    <property type="entry name" value="M28_PSMA_like"/>
    <property type="match status" value="1"/>
</dbReference>
<evidence type="ECO:0000259" key="5">
    <source>
        <dbReference type="Pfam" id="PF04389"/>
    </source>
</evidence>
<dbReference type="Proteomes" id="UP000245946">
    <property type="component" value="Unassembled WGS sequence"/>
</dbReference>
<feature type="coiled-coil region" evidence="2">
    <location>
        <begin position="605"/>
        <end position="632"/>
    </location>
</feature>
<dbReference type="Gene3D" id="1.20.930.40">
    <property type="entry name" value="Transferrin receptor-like, dimerisation domain"/>
    <property type="match status" value="1"/>
</dbReference>
<comment type="similarity">
    <text evidence="1">Belongs to the peptidase M28 family. M28B subfamily.</text>
</comment>
<dbReference type="InterPro" id="IPR007365">
    <property type="entry name" value="TFR-like_dimer_dom"/>
</dbReference>
<evidence type="ECO:0000256" key="1">
    <source>
        <dbReference type="ARBA" id="ARBA00005634"/>
    </source>
</evidence>
<dbReference type="SUPFAM" id="SSF53187">
    <property type="entry name" value="Zn-dependent exopeptidases"/>
    <property type="match status" value="1"/>
</dbReference>
<dbReference type="Gene3D" id="3.40.630.10">
    <property type="entry name" value="Zn peptidases"/>
    <property type="match status" value="1"/>
</dbReference>
<reference evidence="6 7" key="1">
    <citation type="journal article" date="2018" name="Mol. Biol. Evol.">
        <title>Broad Genomic Sampling Reveals a Smut Pathogenic Ancestry of the Fungal Clade Ustilaginomycotina.</title>
        <authorList>
            <person name="Kijpornyongpan T."/>
            <person name="Mondo S.J."/>
            <person name="Barry K."/>
            <person name="Sandor L."/>
            <person name="Lee J."/>
            <person name="Lipzen A."/>
            <person name="Pangilinan J."/>
            <person name="LaButti K."/>
            <person name="Hainaut M."/>
            <person name="Henrissat B."/>
            <person name="Grigoriev I.V."/>
            <person name="Spatafora J.W."/>
            <person name="Aime M.C."/>
        </authorList>
    </citation>
    <scope>NUCLEOTIDE SEQUENCE [LARGE SCALE GENOMIC DNA]</scope>
    <source>
        <strain evidence="6 7">MCA 4186</strain>
    </source>
</reference>
<accession>A0A316Z6F8</accession>
<dbReference type="CDD" id="cd02121">
    <property type="entry name" value="PA_GCPII_like"/>
    <property type="match status" value="1"/>
</dbReference>
<evidence type="ECO:0000313" key="7">
    <source>
        <dbReference type="Proteomes" id="UP000245946"/>
    </source>
</evidence>
<dbReference type="InterPro" id="IPR003137">
    <property type="entry name" value="PA_domain"/>
</dbReference>
<protein>
    <submittedName>
        <fullName evidence="6">Zn-dependent exopeptidase</fullName>
    </submittedName>
</protein>
<dbReference type="EMBL" id="KZ819298">
    <property type="protein sequence ID" value="PWN96542.1"/>
    <property type="molecule type" value="Genomic_DNA"/>
</dbReference>
<dbReference type="InterPro" id="IPR036757">
    <property type="entry name" value="TFR-like_dimer_dom_sf"/>
</dbReference>
<keyword evidence="7" id="KW-1185">Reference proteome</keyword>
<sequence length="764" mass="81711">MSQAVAATGADPDAVQRFIEALFLAQPSADGVREALRRYTSRTHVAGTAADRESALALMMEWGTALDADLPAPDKREELLFDAGVSGARCAAPPHPLGEPRVWTDTYSSWLNYPVSASLSLSEPGAASPYWTAALKEDVLPGAAEGMPVFHGYSKSGSASGPVVYAALCSKKDFERLAALGVEVKGAVTLCRYGGPFRGLKVRASADAGAVGTLIYSDPAEDGEMTEANGHAAYPDGPARNPSSVQRGSVQALSIAPGDASTIGYPSYRNATRPAPEDCDSLPAIPSLPISYADAKALLVALQGHGTRAKDVGENWEGKVPGVDEYWTGPSEHIAALDNQMTDIAETHDIWNAYALIPGFLEDELVVIGNHRDAWTFGGADPSSGTATTSEVVKALGALTKIGWRPLRTILIASWDAEEYGLIASTEFVEDYPKFLERAVAYLNIDVAVAGSQIDAQASPSLAGLMLDAAAEIADPETNGTANIKLEYPGPLGSGSDFTGFLQHLGIASTNVGYGRKKTDPVYHYHSNYDTFEWMEQFGDPTFERHLAVSKLLGLTALRTASALTVPIDTAAYAKQLSVYLGKVDKLVDEAKLPHVADARLRKDLHKLGGAIKKVQHNADKLEKRKAHLVKEVKALLSGHKKGYTELLAQQAPLKKHKHGKPDDSERLRALLLAIRDANAASKAFERGFISKHGLPLRPWYRHLGVAPGRWLGYGATTFPALTEALTLDGGKGASEAAQELAEKLERLAHTIKPHGHPHFAHAH</sequence>
<dbReference type="GeneID" id="37267842"/>
<gene>
    <name evidence="6" type="ORF">FA09DRAFT_299634</name>
</gene>
<keyword evidence="2" id="KW-0175">Coiled coil</keyword>
<dbReference type="InterPro" id="IPR046450">
    <property type="entry name" value="PA_dom_sf"/>
</dbReference>
<proteinExistence type="inferred from homology"/>
<dbReference type="PANTHER" id="PTHR10404">
    <property type="entry name" value="N-ACETYLATED-ALPHA-LINKED ACIDIC DIPEPTIDASE"/>
    <property type="match status" value="1"/>
</dbReference>
<feature type="domain" description="PA" evidence="3">
    <location>
        <begin position="160"/>
        <end position="252"/>
    </location>
</feature>
<dbReference type="SUPFAM" id="SSF52025">
    <property type="entry name" value="PA domain"/>
    <property type="match status" value="1"/>
</dbReference>
<dbReference type="GO" id="GO:0004180">
    <property type="term" value="F:carboxypeptidase activity"/>
    <property type="evidence" value="ECO:0007669"/>
    <property type="project" value="TreeGrafter"/>
</dbReference>
<feature type="domain" description="Transferrin receptor-like dimerisation" evidence="4">
    <location>
        <begin position="604"/>
        <end position="752"/>
    </location>
</feature>